<evidence type="ECO:0000313" key="2">
    <source>
        <dbReference type="EMBL" id="GFN98724.1"/>
    </source>
</evidence>
<dbReference type="AlphaFoldDB" id="A0AAV3ZVR8"/>
<accession>A0AAV3ZVR8</accession>
<organism evidence="2 3">
    <name type="scientific">Plakobranchus ocellatus</name>
    <dbReference type="NCBI Taxonomy" id="259542"/>
    <lineage>
        <taxon>Eukaryota</taxon>
        <taxon>Metazoa</taxon>
        <taxon>Spiralia</taxon>
        <taxon>Lophotrochozoa</taxon>
        <taxon>Mollusca</taxon>
        <taxon>Gastropoda</taxon>
        <taxon>Heterobranchia</taxon>
        <taxon>Euthyneura</taxon>
        <taxon>Panpulmonata</taxon>
        <taxon>Sacoglossa</taxon>
        <taxon>Placobranchoidea</taxon>
        <taxon>Plakobranchidae</taxon>
        <taxon>Plakobranchus</taxon>
    </lineage>
</organism>
<evidence type="ECO:0000256" key="1">
    <source>
        <dbReference type="SAM" id="MobiDB-lite"/>
    </source>
</evidence>
<dbReference type="EMBL" id="BLXT01002861">
    <property type="protein sequence ID" value="GFN98724.1"/>
    <property type="molecule type" value="Genomic_DNA"/>
</dbReference>
<sequence length="118" mass="12663">MLEGFNERKMTKAINQHEYKNKRTGLKQTGIQVVALETVSDMLISCIVVSSARHLAGPHGTAQPCASSAVMTTLLTGAVVVGVIDSSGQYSHTGGRSSSRGRHRPRPRMTRCLPSKTA</sequence>
<proteinExistence type="predicted"/>
<feature type="region of interest" description="Disordered" evidence="1">
    <location>
        <begin position="87"/>
        <end position="118"/>
    </location>
</feature>
<feature type="compositionally biased region" description="Basic residues" evidence="1">
    <location>
        <begin position="99"/>
        <end position="109"/>
    </location>
</feature>
<name>A0AAV3ZVR8_9GAST</name>
<protein>
    <submittedName>
        <fullName evidence="2">Uncharacterized protein</fullName>
    </submittedName>
</protein>
<keyword evidence="3" id="KW-1185">Reference proteome</keyword>
<evidence type="ECO:0000313" key="3">
    <source>
        <dbReference type="Proteomes" id="UP000735302"/>
    </source>
</evidence>
<reference evidence="2 3" key="1">
    <citation type="journal article" date="2021" name="Elife">
        <title>Chloroplast acquisition without the gene transfer in kleptoplastic sea slugs, Plakobranchus ocellatus.</title>
        <authorList>
            <person name="Maeda T."/>
            <person name="Takahashi S."/>
            <person name="Yoshida T."/>
            <person name="Shimamura S."/>
            <person name="Takaki Y."/>
            <person name="Nagai Y."/>
            <person name="Toyoda A."/>
            <person name="Suzuki Y."/>
            <person name="Arimoto A."/>
            <person name="Ishii H."/>
            <person name="Satoh N."/>
            <person name="Nishiyama T."/>
            <person name="Hasebe M."/>
            <person name="Maruyama T."/>
            <person name="Minagawa J."/>
            <person name="Obokata J."/>
            <person name="Shigenobu S."/>
        </authorList>
    </citation>
    <scope>NUCLEOTIDE SEQUENCE [LARGE SCALE GENOMIC DNA]</scope>
</reference>
<gene>
    <name evidence="2" type="ORF">PoB_002523000</name>
</gene>
<comment type="caution">
    <text evidence="2">The sequence shown here is derived from an EMBL/GenBank/DDBJ whole genome shotgun (WGS) entry which is preliminary data.</text>
</comment>
<dbReference type="Proteomes" id="UP000735302">
    <property type="component" value="Unassembled WGS sequence"/>
</dbReference>